<dbReference type="SUPFAM" id="SSF57184">
    <property type="entry name" value="Growth factor receptor domain"/>
    <property type="match status" value="2"/>
</dbReference>
<dbReference type="InterPro" id="IPR005127">
    <property type="entry name" value="Giardia_VSP"/>
</dbReference>
<dbReference type="Gene3D" id="2.10.220.10">
    <property type="entry name" value="Hormone Receptor, Insulin-like Growth Factor Receptor 1, Chain A, domain 2"/>
    <property type="match status" value="1"/>
</dbReference>
<dbReference type="PANTHER" id="PTHR23275">
    <property type="entry name" value="CABRIOLET.-RELATED"/>
    <property type="match status" value="1"/>
</dbReference>
<evidence type="ECO:0000313" key="3">
    <source>
        <dbReference type="Proteomes" id="UP000008974"/>
    </source>
</evidence>
<dbReference type="PANTHER" id="PTHR23275:SF100">
    <property type="entry name" value="EGF-LIKE DOMAIN-CONTAINING PROTEIN"/>
    <property type="match status" value="1"/>
</dbReference>
<dbReference type="EMBL" id="ACVC01000199">
    <property type="protein sequence ID" value="EFO61959.1"/>
    <property type="molecule type" value="Genomic_DNA"/>
</dbReference>
<dbReference type="InterPro" id="IPR052798">
    <property type="entry name" value="Giardia_VSA"/>
</dbReference>
<gene>
    <name evidence="2" type="ORF">GLP15_468</name>
</gene>
<dbReference type="SMART" id="SM00261">
    <property type="entry name" value="FU"/>
    <property type="match status" value="4"/>
</dbReference>
<keyword evidence="1" id="KW-1133">Transmembrane helix</keyword>
<dbReference type="OrthoDB" id="9408020at2759"/>
<dbReference type="Proteomes" id="UP000008974">
    <property type="component" value="Unassembled WGS sequence"/>
</dbReference>
<name>E1F6H9_GIAIA</name>
<evidence type="ECO:0000313" key="2">
    <source>
        <dbReference type="EMBL" id="EFO61959.1"/>
    </source>
</evidence>
<dbReference type="InterPro" id="IPR006212">
    <property type="entry name" value="Furin_repeat"/>
</dbReference>
<reference evidence="2 3" key="1">
    <citation type="journal article" date="2010" name="BMC Genomics">
        <title>Genome analysis and comparative genomics of a Giardia intestinalis assemblage E isolate.</title>
        <authorList>
            <person name="Jerlstrom-Hultqvist J."/>
            <person name="Franzen O."/>
            <person name="Ankarklev J."/>
            <person name="Xu F."/>
            <person name="Nohynkova E."/>
            <person name="Andersson J.O."/>
            <person name="Svard S.G."/>
            <person name="Andersson B."/>
        </authorList>
    </citation>
    <scope>NUCLEOTIDE SEQUENCE [LARGE SCALE GENOMIC DNA]</scope>
    <source>
        <strain evidence="2 3">P15</strain>
    </source>
</reference>
<organism evidence="2 3">
    <name type="scientific">Giardia intestinalis (strain P15)</name>
    <name type="common">Giardia lamblia</name>
    <dbReference type="NCBI Taxonomy" id="658858"/>
    <lineage>
        <taxon>Eukaryota</taxon>
        <taxon>Metamonada</taxon>
        <taxon>Diplomonadida</taxon>
        <taxon>Hexamitidae</taxon>
        <taxon>Giardiinae</taxon>
        <taxon>Giardia</taxon>
    </lineage>
</organism>
<dbReference type="Pfam" id="PF03302">
    <property type="entry name" value="VSP"/>
    <property type="match status" value="2"/>
</dbReference>
<evidence type="ECO:0000256" key="1">
    <source>
        <dbReference type="SAM" id="Phobius"/>
    </source>
</evidence>
<feature type="transmembrane region" description="Helical" evidence="1">
    <location>
        <begin position="631"/>
        <end position="655"/>
    </location>
</feature>
<keyword evidence="1" id="KW-0812">Transmembrane</keyword>
<accession>E1F6H9</accession>
<sequence>MRRIDGLVLLLVTVKSMFDKILFGALILQFASTVPEAKASTCEQSSSEEPGKCAQSKCDVVIGGSQYCSQCSKAGEAPVNGVCTAELDGNNCATKICTQCAQGYFLHKGGCYKIGGEVGSLICADTSSPGVRATAGVCEDCKSGYFKNPEAAANADSCISCGDQAGFTITGGSGNTYKGVQNCATCQPPERANPGSSQQKEAMCESCVDGFFGSNNCNQQCTDPCAACKTTATACTKCKPGPSNTKEYFKVTNLVEKTGECIAQDACTDTYFPTTDKAGTKVCVTCNDETNGGIKDCKTCISKDSVGIVKELTLTCSTCKTDTNKPNVVGSQCFVCPNNDSTKDCGKCSADNLCEECSGGKVLTPTKLCLEDCSGLPGYFMDTEAKQCVSCSKDCKECTGKATQCTACSPGRMLVYDKEGAYPYGTCVDQCVVAEGTVPGTCGTCGAKIGGTAYCSKCNVAAEVPVNGVCETNNARNAPCAEADNAGGCNRCADGYFLFERGCYKTDKQPGMQVCSDATGSNGLCKTCANGLPADNGNCFAQKCHPSCKTCSTAGDASKCKVCADGYYRETAGGTDGECKPCSQGKPGCTLCKHSDAGFTCLSTDPFNGDGDDTKPVDPPSSNESSLSTGAIAGISVAVIVVVGGLVSFLCWWFICRGKA</sequence>
<dbReference type="InterPro" id="IPR009030">
    <property type="entry name" value="Growth_fac_rcpt_cys_sf"/>
</dbReference>
<proteinExistence type="predicted"/>
<dbReference type="OMA" id="NSCECNS"/>
<keyword evidence="1" id="KW-0472">Membrane</keyword>
<dbReference type="VEuPathDB" id="GiardiaDB:GLP15_468"/>
<protein>
    <submittedName>
        <fullName evidence="2">VSP</fullName>
    </submittedName>
</protein>
<comment type="caution">
    <text evidence="2">The sequence shown here is derived from an EMBL/GenBank/DDBJ whole genome shotgun (WGS) entry which is preliminary data.</text>
</comment>
<dbReference type="AlphaFoldDB" id="E1F6H9"/>